<name>A0A5B8VXQ4_9SPHI</name>
<evidence type="ECO:0000313" key="2">
    <source>
        <dbReference type="Proteomes" id="UP000321362"/>
    </source>
</evidence>
<dbReference type="GO" id="GO:0043565">
    <property type="term" value="F:sequence-specific DNA binding"/>
    <property type="evidence" value="ECO:0007669"/>
    <property type="project" value="TreeGrafter"/>
</dbReference>
<dbReference type="GO" id="GO:0006313">
    <property type="term" value="P:DNA transposition"/>
    <property type="evidence" value="ECO:0007669"/>
    <property type="project" value="InterPro"/>
</dbReference>
<organism evidence="1 2">
    <name type="scientific">Mucilaginibacter ginsenosidivorax</name>
    <dbReference type="NCBI Taxonomy" id="862126"/>
    <lineage>
        <taxon>Bacteria</taxon>
        <taxon>Pseudomonadati</taxon>
        <taxon>Bacteroidota</taxon>
        <taxon>Sphingobacteriia</taxon>
        <taxon>Sphingobacteriales</taxon>
        <taxon>Sphingobacteriaceae</taxon>
        <taxon>Mucilaginibacter</taxon>
    </lineage>
</organism>
<dbReference type="KEGG" id="mgk:FSB76_10620"/>
<protein>
    <recommendedName>
        <fullName evidence="3">Transposase IS200-like domain-containing protein</fullName>
    </recommendedName>
</protein>
<dbReference type="Proteomes" id="UP000321362">
    <property type="component" value="Chromosome"/>
</dbReference>
<reference evidence="1 2" key="1">
    <citation type="journal article" date="2013" name="J. Microbiol.">
        <title>Mucilaginibacter ginsenosidivorax sp. nov., with ginsenoside converting activity isolated from sediment.</title>
        <authorList>
            <person name="Kim J.K."/>
            <person name="Choi T.E."/>
            <person name="Liu Q.M."/>
            <person name="Park H.Y."/>
            <person name="Yi T.H."/>
            <person name="Yoon M.H."/>
            <person name="Kim S.C."/>
            <person name="Im W.T."/>
        </authorList>
    </citation>
    <scope>NUCLEOTIDE SEQUENCE [LARGE SCALE GENOMIC DNA]</scope>
    <source>
        <strain evidence="1 2">KHI28</strain>
    </source>
</reference>
<dbReference type="RefSeq" id="WP_147053552.1">
    <property type="nucleotide sequence ID" value="NZ_CP042437.1"/>
</dbReference>
<dbReference type="OrthoDB" id="9794403at2"/>
<evidence type="ECO:0000313" key="1">
    <source>
        <dbReference type="EMBL" id="QEC76377.1"/>
    </source>
</evidence>
<proteinExistence type="predicted"/>
<dbReference type="InterPro" id="IPR036515">
    <property type="entry name" value="Transposase_17_sf"/>
</dbReference>
<dbReference type="SUPFAM" id="SSF143422">
    <property type="entry name" value="Transposase IS200-like"/>
    <property type="match status" value="1"/>
</dbReference>
<dbReference type="Gene3D" id="3.30.70.1290">
    <property type="entry name" value="Transposase IS200-like"/>
    <property type="match status" value="1"/>
</dbReference>
<sequence>MEDKYQKKYRISSPRLAGWDYGSHGLYFVTICTKHRIHYLGEVIQPENRSDAFVEYTDIGKIAHDNWLKITEFHPFVKLDDFCIMPDHMHAILFIDKPDKTSWEVNKLWRTKRKFGGSFTRV</sequence>
<keyword evidence="2" id="KW-1185">Reference proteome</keyword>
<evidence type="ECO:0008006" key="3">
    <source>
        <dbReference type="Google" id="ProtNLM"/>
    </source>
</evidence>
<gene>
    <name evidence="1" type="ORF">FSB76_10620</name>
</gene>
<accession>A0A5B8VXQ4</accession>
<dbReference type="InterPro" id="IPR052715">
    <property type="entry name" value="RAYT_transposase"/>
</dbReference>
<dbReference type="PANTHER" id="PTHR36966">
    <property type="entry name" value="REP-ASSOCIATED TYROSINE TRANSPOSASE"/>
    <property type="match status" value="1"/>
</dbReference>
<dbReference type="AlphaFoldDB" id="A0A5B8VXQ4"/>
<dbReference type="GO" id="GO:0004803">
    <property type="term" value="F:transposase activity"/>
    <property type="evidence" value="ECO:0007669"/>
    <property type="project" value="InterPro"/>
</dbReference>
<dbReference type="EMBL" id="CP042437">
    <property type="protein sequence ID" value="QEC76377.1"/>
    <property type="molecule type" value="Genomic_DNA"/>
</dbReference>
<dbReference type="PANTHER" id="PTHR36966:SF1">
    <property type="entry name" value="REP-ASSOCIATED TYROSINE TRANSPOSASE"/>
    <property type="match status" value="1"/>
</dbReference>